<accession>A0A2D2B0L4</accession>
<evidence type="ECO:0000313" key="4">
    <source>
        <dbReference type="EMBL" id="ATQ43784.1"/>
    </source>
</evidence>
<dbReference type="GO" id="GO:0006508">
    <property type="term" value="P:proteolysis"/>
    <property type="evidence" value="ECO:0007669"/>
    <property type="project" value="InterPro"/>
</dbReference>
<feature type="domain" description="Peptidase S9 prolyl oligopeptidase catalytic" evidence="3">
    <location>
        <begin position="429"/>
        <end position="650"/>
    </location>
</feature>
<protein>
    <recommendedName>
        <fullName evidence="3">Peptidase S9 prolyl oligopeptidase catalytic domain-containing protein</fullName>
    </recommendedName>
</protein>
<feature type="signal peptide" evidence="2">
    <location>
        <begin position="1"/>
        <end position="26"/>
    </location>
</feature>
<dbReference type="SUPFAM" id="SSF53474">
    <property type="entry name" value="alpha/beta-Hydrolases"/>
    <property type="match status" value="1"/>
</dbReference>
<sequence>MPLLLRWLRAIAAALSTLAPASLAEAASLDRFLAAERARPAAYLLPRDAFPVETTVSSVTLSPDGRQAVWLRDERDVRSLWGRSTTADGAPRRLLQRVEASEVHWSADSRWLLLIGPRTVRALAMAGQSGSGMVASLGGATRLRALALDPHGPGVLLVDEQGEGAGRAWRLWRTGVGGQRRLVLRSTREIVDAVIGRDATAVFVRVVDDGRHEILAGPLGGEFRAIAQCVGLERCNLLGAAPDGRGVLVAGDLGGAPRQALFRVGLDGRRVLVHADPAMRVDIDAIVLDRRTGAPSLVGYRGGAPRSYGVDAVARAALKRLERTGLDSGFAIETSAGPWLVRERDARLAGNRWRLFDPASGRLTTLLDDPGQHRRPAAEQLARTVGVSFRASDGMEIHGLLTPPPGRDLARAPLATIVHGGPWSHDDPDYSALTQFLANRGYVVFRPQFRGSTGYGRAYMAAAGGDFGDGRVQRDIEEGTRWLLDRGVGDPRRTAIIGASFGGYSVLQALSNGRRLFAAGVAIVPPTDMGWVTRWASARSDRLSPRSLPLSTTLRLLQMDPDDPATKQRLYAQSPRARIGAMRTPLLIVAAGRDERVPIRSVVDYAARLRVAGADARIVIARKQPHASGDPLAMRASFYLMEELLQRELGGAPPVRLAPDVREWMAANLSASAPPGEDASSWK</sequence>
<dbReference type="PANTHER" id="PTHR42776:SF27">
    <property type="entry name" value="DIPEPTIDYL PEPTIDASE FAMILY MEMBER 6"/>
    <property type="match status" value="1"/>
</dbReference>
<evidence type="ECO:0000256" key="2">
    <source>
        <dbReference type="SAM" id="SignalP"/>
    </source>
</evidence>
<evidence type="ECO:0000313" key="5">
    <source>
        <dbReference type="Proteomes" id="UP000228945"/>
    </source>
</evidence>
<name>A0A2D2B0L4_9CAUL</name>
<dbReference type="GO" id="GO:0004252">
    <property type="term" value="F:serine-type endopeptidase activity"/>
    <property type="evidence" value="ECO:0007669"/>
    <property type="project" value="TreeGrafter"/>
</dbReference>
<dbReference type="AlphaFoldDB" id="A0A2D2B0L4"/>
<reference evidence="4 5" key="1">
    <citation type="submission" date="2017-10" db="EMBL/GenBank/DDBJ databases">
        <title>Genome sequence of Caulobacter mirabilis FWC38.</title>
        <authorList>
            <person name="Fiebig A."/>
            <person name="Crosson S."/>
        </authorList>
    </citation>
    <scope>NUCLEOTIDE SEQUENCE [LARGE SCALE GENOMIC DNA]</scope>
    <source>
        <strain evidence="4 5">FWC 38</strain>
    </source>
</reference>
<keyword evidence="5" id="KW-1185">Reference proteome</keyword>
<gene>
    <name evidence="4" type="ORF">CSW64_15970</name>
</gene>
<dbReference type="Gene3D" id="3.40.50.1820">
    <property type="entry name" value="alpha/beta hydrolase"/>
    <property type="match status" value="1"/>
</dbReference>
<dbReference type="Pfam" id="PF00326">
    <property type="entry name" value="Peptidase_S9"/>
    <property type="match status" value="1"/>
</dbReference>
<organism evidence="4 5">
    <name type="scientific">Caulobacter mirabilis</name>
    <dbReference type="NCBI Taxonomy" id="69666"/>
    <lineage>
        <taxon>Bacteria</taxon>
        <taxon>Pseudomonadati</taxon>
        <taxon>Pseudomonadota</taxon>
        <taxon>Alphaproteobacteria</taxon>
        <taxon>Caulobacterales</taxon>
        <taxon>Caulobacteraceae</taxon>
        <taxon>Caulobacter</taxon>
    </lineage>
</organism>
<evidence type="ECO:0000259" key="3">
    <source>
        <dbReference type="Pfam" id="PF00326"/>
    </source>
</evidence>
<dbReference type="PANTHER" id="PTHR42776">
    <property type="entry name" value="SERINE PEPTIDASE S9 FAMILY MEMBER"/>
    <property type="match status" value="1"/>
</dbReference>
<dbReference type="KEGG" id="cmb:CSW64_15970"/>
<dbReference type="OrthoDB" id="128799at2"/>
<dbReference type="RefSeq" id="WP_099623032.1">
    <property type="nucleotide sequence ID" value="NZ_CP024201.1"/>
</dbReference>
<keyword evidence="1" id="KW-0378">Hydrolase</keyword>
<dbReference type="EMBL" id="CP024201">
    <property type="protein sequence ID" value="ATQ43784.1"/>
    <property type="molecule type" value="Genomic_DNA"/>
</dbReference>
<evidence type="ECO:0000256" key="1">
    <source>
        <dbReference type="ARBA" id="ARBA00022801"/>
    </source>
</evidence>
<feature type="chain" id="PRO_5013897880" description="Peptidase S9 prolyl oligopeptidase catalytic domain-containing protein" evidence="2">
    <location>
        <begin position="27"/>
        <end position="683"/>
    </location>
</feature>
<dbReference type="InterPro" id="IPR001375">
    <property type="entry name" value="Peptidase_S9_cat"/>
</dbReference>
<dbReference type="Proteomes" id="UP000228945">
    <property type="component" value="Chromosome"/>
</dbReference>
<proteinExistence type="predicted"/>
<dbReference type="SUPFAM" id="SSF82171">
    <property type="entry name" value="DPP6 N-terminal domain-like"/>
    <property type="match status" value="1"/>
</dbReference>
<dbReference type="InterPro" id="IPR029058">
    <property type="entry name" value="AB_hydrolase_fold"/>
</dbReference>
<keyword evidence="2" id="KW-0732">Signal</keyword>